<dbReference type="EMBL" id="RBKV01000001">
    <property type="protein sequence ID" value="RKR94199.1"/>
    <property type="molecule type" value="Genomic_DNA"/>
</dbReference>
<sequence length="54" mass="6394">MDAARDYRPCVDFATCTHYRVLVPSVPPECDVLVQDYFWLYYNPSSDNDAYRVR</sequence>
<evidence type="ECO:0000313" key="1">
    <source>
        <dbReference type="EMBL" id="RKR94199.1"/>
    </source>
</evidence>
<dbReference type="AlphaFoldDB" id="A0A495K177"/>
<comment type="caution">
    <text evidence="1">The sequence shown here is derived from an EMBL/GenBank/DDBJ whole genome shotgun (WGS) entry which is preliminary data.</text>
</comment>
<accession>A0A495K177</accession>
<name>A0A495K177_WILMA</name>
<gene>
    <name evidence="1" type="ORF">DFJ75_0990</name>
</gene>
<dbReference type="Proteomes" id="UP000274762">
    <property type="component" value="Unassembled WGS sequence"/>
</dbReference>
<reference evidence="1 2" key="1">
    <citation type="submission" date="2018-10" db="EMBL/GenBank/DDBJ databases">
        <title>Sequencing the genomes of 1000 actinobacteria strains.</title>
        <authorList>
            <person name="Klenk H.-P."/>
        </authorList>
    </citation>
    <scope>NUCLEOTIDE SEQUENCE [LARGE SCALE GENOMIC DNA]</scope>
    <source>
        <strain evidence="1 2">DSM 44343</strain>
    </source>
</reference>
<proteinExistence type="predicted"/>
<protein>
    <submittedName>
        <fullName evidence="1">Uncharacterized protein</fullName>
    </submittedName>
</protein>
<organism evidence="1 2">
    <name type="scientific">Williamsia marianensis</name>
    <dbReference type="NCBI Taxonomy" id="85044"/>
    <lineage>
        <taxon>Bacteria</taxon>
        <taxon>Bacillati</taxon>
        <taxon>Actinomycetota</taxon>
        <taxon>Actinomycetes</taxon>
        <taxon>Mycobacteriales</taxon>
        <taxon>Nocardiaceae</taxon>
        <taxon>Williamsia</taxon>
    </lineage>
</organism>
<evidence type="ECO:0000313" key="2">
    <source>
        <dbReference type="Proteomes" id="UP000274762"/>
    </source>
</evidence>